<evidence type="ECO:0000256" key="1">
    <source>
        <dbReference type="PROSITE-ProRule" id="PRU00325"/>
    </source>
</evidence>
<dbReference type="InterPro" id="IPR019080">
    <property type="entry name" value="YqaJ_viral_recombinase"/>
</dbReference>
<dbReference type="Proteomes" id="UP001374579">
    <property type="component" value="Unassembled WGS sequence"/>
</dbReference>
<keyword evidence="1" id="KW-0863">Zinc-finger</keyword>
<protein>
    <recommendedName>
        <fullName evidence="2">SWIM-type domain-containing protein</fullName>
    </recommendedName>
</protein>
<accession>A0AAN9GET4</accession>
<dbReference type="PANTHER" id="PTHR47526:SF3">
    <property type="entry name" value="PHD-TYPE DOMAIN-CONTAINING PROTEIN"/>
    <property type="match status" value="1"/>
</dbReference>
<dbReference type="InterPro" id="IPR011604">
    <property type="entry name" value="PDDEXK-like_dom_sf"/>
</dbReference>
<organism evidence="3 4">
    <name type="scientific">Littorina saxatilis</name>
    <dbReference type="NCBI Taxonomy" id="31220"/>
    <lineage>
        <taxon>Eukaryota</taxon>
        <taxon>Metazoa</taxon>
        <taxon>Spiralia</taxon>
        <taxon>Lophotrochozoa</taxon>
        <taxon>Mollusca</taxon>
        <taxon>Gastropoda</taxon>
        <taxon>Caenogastropoda</taxon>
        <taxon>Littorinimorpha</taxon>
        <taxon>Littorinoidea</taxon>
        <taxon>Littorinidae</taxon>
        <taxon>Littorina</taxon>
    </lineage>
</organism>
<keyword evidence="4" id="KW-1185">Reference proteome</keyword>
<evidence type="ECO:0000259" key="2">
    <source>
        <dbReference type="PROSITE" id="PS50966"/>
    </source>
</evidence>
<dbReference type="Pfam" id="PF09588">
    <property type="entry name" value="YqaJ"/>
    <property type="match status" value="1"/>
</dbReference>
<evidence type="ECO:0000313" key="3">
    <source>
        <dbReference type="EMBL" id="KAK7106368.1"/>
    </source>
</evidence>
<dbReference type="GO" id="GO:0008270">
    <property type="term" value="F:zinc ion binding"/>
    <property type="evidence" value="ECO:0007669"/>
    <property type="project" value="UniProtKB-KW"/>
</dbReference>
<keyword evidence="1" id="KW-0862">Zinc</keyword>
<feature type="domain" description="SWIM-type" evidence="2">
    <location>
        <begin position="167"/>
        <end position="203"/>
    </location>
</feature>
<gene>
    <name evidence="3" type="ORF">V1264_017633</name>
</gene>
<keyword evidence="1" id="KW-0479">Metal-binding</keyword>
<dbReference type="Gene3D" id="3.90.320.10">
    <property type="match status" value="1"/>
</dbReference>
<reference evidence="3 4" key="1">
    <citation type="submission" date="2024-02" db="EMBL/GenBank/DDBJ databases">
        <title>Chromosome-scale genome assembly of the rough periwinkle Littorina saxatilis.</title>
        <authorList>
            <person name="De Jode A."/>
            <person name="Faria R."/>
            <person name="Formenti G."/>
            <person name="Sims Y."/>
            <person name="Smith T.P."/>
            <person name="Tracey A."/>
            <person name="Wood J.M.D."/>
            <person name="Zagrodzka Z.B."/>
            <person name="Johannesson K."/>
            <person name="Butlin R.K."/>
            <person name="Leder E.H."/>
        </authorList>
    </citation>
    <scope>NUCLEOTIDE SEQUENCE [LARGE SCALE GENOMIC DNA]</scope>
    <source>
        <strain evidence="3">Snail1</strain>
        <tissue evidence="3">Muscle</tissue>
    </source>
</reference>
<dbReference type="AlphaFoldDB" id="A0AAN9GET4"/>
<dbReference type="PROSITE" id="PS50966">
    <property type="entry name" value="ZF_SWIM"/>
    <property type="match status" value="1"/>
</dbReference>
<name>A0AAN9GET4_9CAEN</name>
<comment type="caution">
    <text evidence="3">The sequence shown here is derived from an EMBL/GenBank/DDBJ whole genome shotgun (WGS) entry which is preliminary data.</text>
</comment>
<dbReference type="GO" id="GO:0006281">
    <property type="term" value="P:DNA repair"/>
    <property type="evidence" value="ECO:0007669"/>
    <property type="project" value="UniProtKB-ARBA"/>
</dbReference>
<dbReference type="InterPro" id="IPR011335">
    <property type="entry name" value="Restrct_endonuc-II-like"/>
</dbReference>
<evidence type="ECO:0000313" key="4">
    <source>
        <dbReference type="Proteomes" id="UP001374579"/>
    </source>
</evidence>
<dbReference type="SUPFAM" id="SSF52980">
    <property type="entry name" value="Restriction endonuclease-like"/>
    <property type="match status" value="1"/>
</dbReference>
<dbReference type="CDD" id="cd22343">
    <property type="entry name" value="PDDEXK_lambda_exonuclease-like"/>
    <property type="match status" value="1"/>
</dbReference>
<dbReference type="InterPro" id="IPR007527">
    <property type="entry name" value="Znf_SWIM"/>
</dbReference>
<dbReference type="EMBL" id="JBAMIC010000007">
    <property type="protein sequence ID" value="KAK7106368.1"/>
    <property type="molecule type" value="Genomic_DNA"/>
</dbReference>
<proteinExistence type="predicted"/>
<dbReference type="PANTHER" id="PTHR47526">
    <property type="entry name" value="ATP-DEPENDENT DNA HELICASE"/>
    <property type="match status" value="1"/>
</dbReference>
<sequence>MAAHSDSGRDFSKLNCESLREYLKARGISATGYCKQSLVRLATCASGLSLEIDPDSSNVDVASQVKSSLQGLNFPVLDPFTLPFSDDFSSTPMIGLIDVFNYLIDSRTDFDKKATKAYKSYEDYRLFHDGHVLELKCWNNERFCCYQSRVKPTQRQKTYILTDAYKLWIIADRDGDIHLAYCQCPAGSDGACRHIAAALYAIEDHEVKSVTDGPAVWVRRNTACEEAERLNMLPQIKARYDNRVPRKLPSADNFDPRAYEDRVHTAEKEALFAELLSKELPDAAVLECLVDSSQDPSETTDADEQLLQHSVAARTKDITSQGDTDRDFDCVVDALRSEQETLQRIEKATRGQNNNPLWYVMRQGRVTASDMKRVCSRHTTLCGKPDTDCTKLVDHILGKQTDFDTPALAWGRKKEKKAREHYCRVEKKKHKNFTLSERGLQISSRKPFLGCSVDGLVSCSCTGHSEKLIEIKCPYALRELSPKDAARQRGCELNVDNGSWSLNERSQYFHQIQTQLFVYGLSECDLVIYTTKGIIIVPVQYSEKFAVEFVRKAEDFYKGRDLMDQQIRWTSSKKDGPAAKKMGFNSKLAAINIFGSNRYT</sequence>